<sequence length="256" mass="28078">MDNTVPTIDSLPRRTLGRSNGPLYRQLADILRVPIGDGTFPVGGELPKEAAIAEHFGVSLITVRQALRDLEADGLIKKRSAKPAVVAARSPSVNLSWKFKNFADMAAFTKDAQLTVKSYRKEVSPVLQRHFGMGKEEAGYCLRSVLSIGEQRKAQITTYFPPDVGARLKREDFSDVLIFRSVQKHLGLRLDVAHVTVRAEIADEAVAADLGIALGSAVLTVEMLYQSADQRSIEFSVARHPADIFSITYDAPNDLS</sequence>
<dbReference type="Proteomes" id="UP000182888">
    <property type="component" value="Unassembled WGS sequence"/>
</dbReference>
<dbReference type="AlphaFoldDB" id="A0A090EP08"/>
<evidence type="ECO:0000256" key="3">
    <source>
        <dbReference type="ARBA" id="ARBA00023163"/>
    </source>
</evidence>
<evidence type="ECO:0000259" key="4">
    <source>
        <dbReference type="PROSITE" id="PS50949"/>
    </source>
</evidence>
<dbReference type="InterPro" id="IPR036390">
    <property type="entry name" value="WH_DNA-bd_sf"/>
</dbReference>
<dbReference type="PRINTS" id="PR00035">
    <property type="entry name" value="HTHGNTR"/>
</dbReference>
<dbReference type="GO" id="GO:0003700">
    <property type="term" value="F:DNA-binding transcription factor activity"/>
    <property type="evidence" value="ECO:0007669"/>
    <property type="project" value="InterPro"/>
</dbReference>
<dbReference type="Proteomes" id="UP000046373">
    <property type="component" value="Unassembled WGS sequence"/>
</dbReference>
<protein>
    <submittedName>
        <fullName evidence="5">Transcriptional regulator, GntR family</fullName>
    </submittedName>
</protein>
<dbReference type="SMART" id="SM00866">
    <property type="entry name" value="UTRA"/>
    <property type="match status" value="1"/>
</dbReference>
<evidence type="ECO:0000256" key="1">
    <source>
        <dbReference type="ARBA" id="ARBA00023015"/>
    </source>
</evidence>
<reference evidence="6" key="1">
    <citation type="submission" date="2014-08" db="EMBL/GenBank/DDBJ databases">
        <title>DNA barcoding of Bradysia (Diptera: Sciaridae) for detection of the immature stages on agricultural crops.</title>
        <authorList>
            <person name="Shin S."/>
            <person name="Jung S."/>
            <person name="Heller K."/>
            <person name="Menzel F."/>
            <person name="Hong T.-K."/>
            <person name="Lee H."/>
            <person name="Lee S."/>
        </authorList>
    </citation>
    <scope>NUCLEOTIDE SEQUENCE</scope>
</reference>
<dbReference type="InterPro" id="IPR036388">
    <property type="entry name" value="WH-like_DNA-bd_sf"/>
</dbReference>
<dbReference type="EMBL" id="CCNB01000007">
    <property type="protein sequence ID" value="CDX32867.1"/>
    <property type="molecule type" value="Genomic_DNA"/>
</dbReference>
<dbReference type="Pfam" id="PF00392">
    <property type="entry name" value="GntR"/>
    <property type="match status" value="1"/>
</dbReference>
<reference evidence="8" key="3">
    <citation type="submission" date="2014-08" db="EMBL/GenBank/DDBJ databases">
        <authorList>
            <person name="Edwards T."/>
        </authorList>
    </citation>
    <scope>NUCLEOTIDE SEQUENCE [LARGE SCALE GENOMIC DNA]</scope>
</reference>
<dbReference type="PROSITE" id="PS50949">
    <property type="entry name" value="HTH_GNTR"/>
    <property type="match status" value="1"/>
</dbReference>
<dbReference type="SMART" id="SM00345">
    <property type="entry name" value="HTH_GNTR"/>
    <property type="match status" value="1"/>
</dbReference>
<dbReference type="Pfam" id="PF07702">
    <property type="entry name" value="UTRA"/>
    <property type="match status" value="1"/>
</dbReference>
<dbReference type="EMBL" id="CCND01000003">
    <property type="protein sequence ID" value="CDX50612.1"/>
    <property type="molecule type" value="Genomic_DNA"/>
</dbReference>
<dbReference type="GO" id="GO:0003677">
    <property type="term" value="F:DNA binding"/>
    <property type="evidence" value="ECO:0007669"/>
    <property type="project" value="UniProtKB-KW"/>
</dbReference>
<dbReference type="PANTHER" id="PTHR44846:SF1">
    <property type="entry name" value="MANNOSYL-D-GLYCERATE TRANSPORT_METABOLISM SYSTEM REPRESSOR MNGR-RELATED"/>
    <property type="match status" value="1"/>
</dbReference>
<dbReference type="PANTHER" id="PTHR44846">
    <property type="entry name" value="MANNOSYL-D-GLYCERATE TRANSPORT/METABOLISM SYSTEM REPRESSOR MNGR-RELATED"/>
    <property type="match status" value="1"/>
</dbReference>
<name>A0A090EP08_MESPL</name>
<evidence type="ECO:0000313" key="5">
    <source>
        <dbReference type="EMBL" id="CDX32867.1"/>
    </source>
</evidence>
<dbReference type="InterPro" id="IPR000524">
    <property type="entry name" value="Tscrpt_reg_HTH_GntR"/>
</dbReference>
<organism evidence="5 7">
    <name type="scientific">Mesorhizobium plurifarium</name>
    <dbReference type="NCBI Taxonomy" id="69974"/>
    <lineage>
        <taxon>Bacteria</taxon>
        <taxon>Pseudomonadati</taxon>
        <taxon>Pseudomonadota</taxon>
        <taxon>Alphaproteobacteria</taxon>
        <taxon>Hyphomicrobiales</taxon>
        <taxon>Phyllobacteriaceae</taxon>
        <taxon>Mesorhizobium</taxon>
    </lineage>
</organism>
<keyword evidence="1" id="KW-0805">Transcription regulation</keyword>
<dbReference type="Gene3D" id="1.10.10.10">
    <property type="entry name" value="Winged helix-like DNA-binding domain superfamily/Winged helix DNA-binding domain"/>
    <property type="match status" value="1"/>
</dbReference>
<evidence type="ECO:0000313" key="8">
    <source>
        <dbReference type="Proteomes" id="UP000182888"/>
    </source>
</evidence>
<reference evidence="5 7" key="2">
    <citation type="submission" date="2014-08" db="EMBL/GenBank/DDBJ databases">
        <authorList>
            <person name="Moulin Lionel"/>
        </authorList>
    </citation>
    <scope>NUCLEOTIDE SEQUENCE [LARGE SCALE GENOMIC DNA]</scope>
</reference>
<evidence type="ECO:0000313" key="7">
    <source>
        <dbReference type="Proteomes" id="UP000046373"/>
    </source>
</evidence>
<dbReference type="InterPro" id="IPR050679">
    <property type="entry name" value="Bact_HTH_transcr_reg"/>
</dbReference>
<dbReference type="GO" id="GO:0045892">
    <property type="term" value="P:negative regulation of DNA-templated transcription"/>
    <property type="evidence" value="ECO:0007669"/>
    <property type="project" value="TreeGrafter"/>
</dbReference>
<dbReference type="SUPFAM" id="SSF46785">
    <property type="entry name" value="Winged helix' DNA-binding domain"/>
    <property type="match status" value="1"/>
</dbReference>
<proteinExistence type="predicted"/>
<keyword evidence="3" id="KW-0804">Transcription</keyword>
<dbReference type="InterPro" id="IPR028978">
    <property type="entry name" value="Chorismate_lyase_/UTRA_dom_sf"/>
</dbReference>
<dbReference type="GeneID" id="31889610"/>
<feature type="domain" description="HTH gntR-type" evidence="4">
    <location>
        <begin position="21"/>
        <end position="89"/>
    </location>
</feature>
<dbReference type="InterPro" id="IPR011663">
    <property type="entry name" value="UTRA"/>
</dbReference>
<evidence type="ECO:0000256" key="2">
    <source>
        <dbReference type="ARBA" id="ARBA00023125"/>
    </source>
</evidence>
<evidence type="ECO:0000313" key="6">
    <source>
        <dbReference type="EMBL" id="CDX50612.1"/>
    </source>
</evidence>
<dbReference type="Gene3D" id="3.40.1410.10">
    <property type="entry name" value="Chorismate lyase-like"/>
    <property type="match status" value="1"/>
</dbReference>
<keyword evidence="2" id="KW-0238">DNA-binding</keyword>
<accession>A0A090EP08</accession>
<dbReference type="CDD" id="cd07377">
    <property type="entry name" value="WHTH_GntR"/>
    <property type="match status" value="1"/>
</dbReference>
<dbReference type="SUPFAM" id="SSF64288">
    <property type="entry name" value="Chorismate lyase-like"/>
    <property type="match status" value="1"/>
</dbReference>
<gene>
    <name evidence="6" type="ORF">MPL1032_110221</name>
    <name evidence="5" type="ORF">MPLDJ20_150326</name>
</gene>